<keyword evidence="2" id="KW-0732">Signal</keyword>
<proteinExistence type="predicted"/>
<evidence type="ECO:0000313" key="4">
    <source>
        <dbReference type="Proteomes" id="UP001595823"/>
    </source>
</evidence>
<reference evidence="4" key="1">
    <citation type="journal article" date="2019" name="Int. J. Syst. Evol. Microbiol.">
        <title>The Global Catalogue of Microorganisms (GCM) 10K type strain sequencing project: providing services to taxonomists for standard genome sequencing and annotation.</title>
        <authorList>
            <consortium name="The Broad Institute Genomics Platform"/>
            <consortium name="The Broad Institute Genome Sequencing Center for Infectious Disease"/>
            <person name="Wu L."/>
            <person name="Ma J."/>
        </authorList>
    </citation>
    <scope>NUCLEOTIDE SEQUENCE [LARGE SCALE GENOMIC DNA]</scope>
    <source>
        <strain evidence="4">IBRC-M 10908</strain>
    </source>
</reference>
<feature type="region of interest" description="Disordered" evidence="1">
    <location>
        <begin position="22"/>
        <end position="45"/>
    </location>
</feature>
<name>A0ABV8TYW2_9ACTN</name>
<feature type="compositionally biased region" description="Pro residues" evidence="1">
    <location>
        <begin position="30"/>
        <end position="42"/>
    </location>
</feature>
<feature type="chain" id="PRO_5045534727" description="Lipoprotein" evidence="2">
    <location>
        <begin position="25"/>
        <end position="288"/>
    </location>
</feature>
<evidence type="ECO:0000313" key="3">
    <source>
        <dbReference type="EMBL" id="MFC4335984.1"/>
    </source>
</evidence>
<accession>A0ABV8TYW2</accession>
<sequence length="288" mass="30884">MTSPLRAFGAATLAVLTLGTAACNDDPAPESSPAPSESPAPTPEEALSEALHTLAADPYSAAITVEVEGERYLEGSMTVLGEDTYTTDTDLRLTNTYELFERADIPGVDLEGLKAYLADLSVSTVAVEGETYHRMAGGPYSLVSDDYADDTWFHRPSSARDEFGVAFQIKDAAYTDYAKQVLAAMQAPEGSPEELTGTLPVGDPVFDLLLATYEGVPEADVPVSVTLDEDGRLSDLAFSLAIDEVDFGPVTLDYRIEVSDWGTEAEIATPEGEVVEGQDLLDHYRDQL</sequence>
<feature type="signal peptide" evidence="2">
    <location>
        <begin position="1"/>
        <end position="24"/>
    </location>
</feature>
<dbReference type="Proteomes" id="UP001595823">
    <property type="component" value="Unassembled WGS sequence"/>
</dbReference>
<gene>
    <name evidence="3" type="ORF">ACFPET_12290</name>
</gene>
<dbReference type="RefSeq" id="WP_380621377.1">
    <property type="nucleotide sequence ID" value="NZ_JBHSDK010000015.1"/>
</dbReference>
<evidence type="ECO:0000256" key="2">
    <source>
        <dbReference type="SAM" id="SignalP"/>
    </source>
</evidence>
<dbReference type="EMBL" id="JBHSDK010000015">
    <property type="protein sequence ID" value="MFC4335984.1"/>
    <property type="molecule type" value="Genomic_DNA"/>
</dbReference>
<evidence type="ECO:0000256" key="1">
    <source>
        <dbReference type="SAM" id="MobiDB-lite"/>
    </source>
</evidence>
<comment type="caution">
    <text evidence="3">The sequence shown here is derived from an EMBL/GenBank/DDBJ whole genome shotgun (WGS) entry which is preliminary data.</text>
</comment>
<protein>
    <recommendedName>
        <fullName evidence="5">Lipoprotein</fullName>
    </recommendedName>
</protein>
<evidence type="ECO:0008006" key="5">
    <source>
        <dbReference type="Google" id="ProtNLM"/>
    </source>
</evidence>
<organism evidence="3 4">
    <name type="scientific">Salininema proteolyticum</name>
    <dbReference type="NCBI Taxonomy" id="1607685"/>
    <lineage>
        <taxon>Bacteria</taxon>
        <taxon>Bacillati</taxon>
        <taxon>Actinomycetota</taxon>
        <taxon>Actinomycetes</taxon>
        <taxon>Glycomycetales</taxon>
        <taxon>Glycomycetaceae</taxon>
        <taxon>Salininema</taxon>
    </lineage>
</organism>
<dbReference type="PROSITE" id="PS51257">
    <property type="entry name" value="PROKAR_LIPOPROTEIN"/>
    <property type="match status" value="1"/>
</dbReference>
<keyword evidence="4" id="KW-1185">Reference proteome</keyword>